<sequence>MEQHTNTQPSEEKPETGRQFFDWLRSTGVRRADGGWIGGVFSAVSQRTGWDATLLRGIGVIALILVASPTAMLYGLAWLLVPDQRGRIHAESAMRGQFNGAVVTSGLLAVLGAANVFTPINIGGPFAILINLLVIGAVVWGVYVFISRNGGCGRHQDGEDADGAGGDGSGADQAGGRGKAQGPATSSKGGSAEAPSRADGKPAWYPKDSEPSSGSGAGQGAAYGAESGQTAGKWQNAGSGCGAEHGGSAAASASYPAADYQYSYDYSYQYPTPASESPQERAERRRRRMLTWGLLLLVIPVTVALSIVSGWFGLSTLSVLALGTAALVVLLAFRHMISAARGKKGNGFVLGMAASVMVGLTLLAPGPGSSTGPSDGSDHFLFGNYSTSGSSTSTAFSNTLVDLRDLDAAPEDGAEVHHAEVNMAFANATVVVPDEARVLVDNGHAMGSLNVRTQDGWFDESGIAGADHELGPEDAESVIELDLNSGFGNVEIYDATTYAEEVEGR</sequence>
<evidence type="ECO:0000313" key="4">
    <source>
        <dbReference type="EMBL" id="GGE69396.1"/>
    </source>
</evidence>
<keyword evidence="2" id="KW-0812">Transmembrane</keyword>
<keyword evidence="2" id="KW-1133">Transmembrane helix</keyword>
<feature type="compositionally biased region" description="Gly residues" evidence="1">
    <location>
        <begin position="163"/>
        <end position="179"/>
    </location>
</feature>
<feature type="region of interest" description="Disordered" evidence="1">
    <location>
        <begin position="156"/>
        <end position="229"/>
    </location>
</feature>
<keyword evidence="5" id="KW-1185">Reference proteome</keyword>
<feature type="transmembrane region" description="Helical" evidence="2">
    <location>
        <begin position="58"/>
        <end position="81"/>
    </location>
</feature>
<organism evidence="4 5">
    <name type="scientific">Nesterenkonia cremea</name>
    <dbReference type="NCBI Taxonomy" id="1882340"/>
    <lineage>
        <taxon>Bacteria</taxon>
        <taxon>Bacillati</taxon>
        <taxon>Actinomycetota</taxon>
        <taxon>Actinomycetes</taxon>
        <taxon>Micrococcales</taxon>
        <taxon>Micrococcaceae</taxon>
        <taxon>Nesterenkonia</taxon>
    </lineage>
</organism>
<dbReference type="Proteomes" id="UP000633136">
    <property type="component" value="Unassembled WGS sequence"/>
</dbReference>
<gene>
    <name evidence="4" type="ORF">GCM10011401_15930</name>
</gene>
<dbReference type="InterPro" id="IPR007168">
    <property type="entry name" value="Phageshock_PspC_N"/>
</dbReference>
<feature type="transmembrane region" description="Helical" evidence="2">
    <location>
        <begin position="314"/>
        <end position="333"/>
    </location>
</feature>
<reference evidence="4" key="2">
    <citation type="submission" date="2020-09" db="EMBL/GenBank/DDBJ databases">
        <authorList>
            <person name="Sun Q."/>
            <person name="Zhou Y."/>
        </authorList>
    </citation>
    <scope>NUCLEOTIDE SEQUENCE</scope>
    <source>
        <strain evidence="4">CGMCC 1.15388</strain>
    </source>
</reference>
<feature type="transmembrane region" description="Helical" evidence="2">
    <location>
        <begin position="289"/>
        <end position="308"/>
    </location>
</feature>
<dbReference type="AlphaFoldDB" id="A0A917EPN7"/>
<feature type="transmembrane region" description="Helical" evidence="2">
    <location>
        <begin position="101"/>
        <end position="120"/>
    </location>
</feature>
<keyword evidence="2" id="KW-0472">Membrane</keyword>
<proteinExistence type="predicted"/>
<dbReference type="RefSeq" id="WP_188684467.1">
    <property type="nucleotide sequence ID" value="NZ_BMIS01000006.1"/>
</dbReference>
<dbReference type="Pfam" id="PF04024">
    <property type="entry name" value="PspC"/>
    <property type="match status" value="1"/>
</dbReference>
<protein>
    <recommendedName>
        <fullName evidence="3">Phage shock protein PspC N-terminal domain-containing protein</fullName>
    </recommendedName>
</protein>
<comment type="caution">
    <text evidence="4">The sequence shown here is derived from an EMBL/GenBank/DDBJ whole genome shotgun (WGS) entry which is preliminary data.</text>
</comment>
<feature type="domain" description="Phage shock protein PspC N-terminal" evidence="3">
    <location>
        <begin position="29"/>
        <end position="83"/>
    </location>
</feature>
<dbReference type="EMBL" id="BMIS01000006">
    <property type="protein sequence ID" value="GGE69396.1"/>
    <property type="molecule type" value="Genomic_DNA"/>
</dbReference>
<evidence type="ECO:0000256" key="1">
    <source>
        <dbReference type="SAM" id="MobiDB-lite"/>
    </source>
</evidence>
<feature type="transmembrane region" description="Helical" evidence="2">
    <location>
        <begin position="126"/>
        <end position="146"/>
    </location>
</feature>
<evidence type="ECO:0000313" key="5">
    <source>
        <dbReference type="Proteomes" id="UP000633136"/>
    </source>
</evidence>
<reference evidence="4" key="1">
    <citation type="journal article" date="2014" name="Int. J. Syst. Evol. Microbiol.">
        <title>Complete genome sequence of Corynebacterium casei LMG S-19264T (=DSM 44701T), isolated from a smear-ripened cheese.</title>
        <authorList>
            <consortium name="US DOE Joint Genome Institute (JGI-PGF)"/>
            <person name="Walter F."/>
            <person name="Albersmeier A."/>
            <person name="Kalinowski J."/>
            <person name="Ruckert C."/>
        </authorList>
    </citation>
    <scope>NUCLEOTIDE SEQUENCE</scope>
    <source>
        <strain evidence="4">CGMCC 1.15388</strain>
    </source>
</reference>
<feature type="transmembrane region" description="Helical" evidence="2">
    <location>
        <begin position="345"/>
        <end position="364"/>
    </location>
</feature>
<evidence type="ECO:0000259" key="3">
    <source>
        <dbReference type="Pfam" id="PF04024"/>
    </source>
</evidence>
<evidence type="ECO:0000256" key="2">
    <source>
        <dbReference type="SAM" id="Phobius"/>
    </source>
</evidence>
<accession>A0A917EPN7</accession>
<name>A0A917EPN7_9MICC</name>